<dbReference type="Proteomes" id="UP000022447">
    <property type="component" value="Unassembled WGS sequence"/>
</dbReference>
<accession>X7EK39</accession>
<organism evidence="1 2">
    <name type="scientific">Roseivivax halodurans JCM 10272</name>
    <dbReference type="NCBI Taxonomy" id="1449350"/>
    <lineage>
        <taxon>Bacteria</taxon>
        <taxon>Pseudomonadati</taxon>
        <taxon>Pseudomonadota</taxon>
        <taxon>Alphaproteobacteria</taxon>
        <taxon>Rhodobacterales</taxon>
        <taxon>Roseobacteraceae</taxon>
        <taxon>Roseivivax</taxon>
    </lineage>
</organism>
<protein>
    <submittedName>
        <fullName evidence="1">Uncharacterized protein</fullName>
    </submittedName>
</protein>
<proteinExistence type="predicted"/>
<dbReference type="RefSeq" id="WP_157577819.1">
    <property type="nucleotide sequence ID" value="NZ_JALZ01000005.1"/>
</dbReference>
<reference evidence="1 2" key="1">
    <citation type="submission" date="2014-01" db="EMBL/GenBank/DDBJ databases">
        <title>Roseivivax halodurans JCM 10272 Genome Sequencing.</title>
        <authorList>
            <person name="Lai Q."/>
            <person name="Li G."/>
            <person name="Shao Z."/>
        </authorList>
    </citation>
    <scope>NUCLEOTIDE SEQUENCE [LARGE SCALE GENOMIC DNA]</scope>
    <source>
        <strain evidence="1 2">JCM 10272</strain>
    </source>
</reference>
<gene>
    <name evidence="1" type="ORF">OCH239_16765</name>
</gene>
<evidence type="ECO:0000313" key="2">
    <source>
        <dbReference type="Proteomes" id="UP000022447"/>
    </source>
</evidence>
<evidence type="ECO:0000313" key="1">
    <source>
        <dbReference type="EMBL" id="ETX15508.1"/>
    </source>
</evidence>
<name>X7EK39_9RHOB</name>
<keyword evidence="2" id="KW-1185">Reference proteome</keyword>
<sequence length="47" mass="5655">MLDPILRQTEALLTRDLRAAERMRWMFRLSPWDAGREPTPPRFTRAK</sequence>
<dbReference type="EMBL" id="JALZ01000005">
    <property type="protein sequence ID" value="ETX15508.1"/>
    <property type="molecule type" value="Genomic_DNA"/>
</dbReference>
<dbReference type="OrthoDB" id="9909059at2"/>
<comment type="caution">
    <text evidence="1">The sequence shown here is derived from an EMBL/GenBank/DDBJ whole genome shotgun (WGS) entry which is preliminary data.</text>
</comment>
<dbReference type="AlphaFoldDB" id="X7EK39"/>